<dbReference type="FunFam" id="3.40.50.620:FF:000056">
    <property type="entry name" value="Leucine--tRNA ligase"/>
    <property type="match status" value="1"/>
</dbReference>
<sequence length="837" mass="92630">MSEQPVRASEPEGYDFQAIQDRWLPVWEELKPFEVGAEPSGRPRKYVLDMFPYPSGDLHMGHAEAFCFGDVLARYWRGRGYDVLHPIGWDSFGLPAENAAIKRGVDPREWTYANIAQQKASFRVYAPSFDWSRVLHTSDPEYYRWNQWLFLKLYEKGLAYRKASWVNWDPVDQTVLANEQVLPDGTSERSGAMVVKKKLTQWYFRITDYADRLLDDLDALEGKWPAKVLNMQRNWIGRSRGAEVEFEIEGREARVPVFTTRPDTLHGATFMVVAPDSDLAAELAAGASPEVRAQFQAYLEQTQKQSEIERQNADREKTGVFLDHFAVNPVNGERIPVWASDYVLADYGHGAIMAVPAHDQRDLDFALRFELPVRVVVEVRDADGEALPHPGESGVATAGDGVLVNSGELDGLSKAEAIPRAIEILEERGTGRAATTYRLRDWLISRQRYWGTPIPILHGPDGAMQAVSEDALPVELPASEGLDLKPKGSSPLGAATEWATVVDPATGEEWTRDPDTMDTFVDSSWYYLRFLSATDDTQAFDPELAKQWGPIDQYAGGVEHAILHLLYSRFITKVLHDLGYLDFEEPFTALLNQGMVLQDGAKMSKSKGNLVEFASELRAHGADALRVTLAFAGPPEDDIDWADVSVQGSAKFLARAWRVAGDVASEPGVSFAGGDAGLRKHTHQLLADVPGLIEAYKFNVVVARLMDQVNVTRKAIDAGCGAADPAVRESAETIAMILSLFAPYTAEDMWAKLGHEPTVALAVWPEADPSLLVEDEVTMVVQVDGKVRDRLTLPASVSAEDAEAAARASAAVQRSIGEREIVNVVVRVPKIVSIVTR</sequence>
<keyword evidence="7 9" id="KW-0030">Aminoacyl-tRNA synthetase</keyword>
<comment type="catalytic activity">
    <reaction evidence="8 9">
        <text>tRNA(Leu) + L-leucine + ATP = L-leucyl-tRNA(Leu) + AMP + diphosphate</text>
        <dbReference type="Rhea" id="RHEA:11688"/>
        <dbReference type="Rhea" id="RHEA-COMP:9613"/>
        <dbReference type="Rhea" id="RHEA-COMP:9622"/>
        <dbReference type="ChEBI" id="CHEBI:30616"/>
        <dbReference type="ChEBI" id="CHEBI:33019"/>
        <dbReference type="ChEBI" id="CHEBI:57427"/>
        <dbReference type="ChEBI" id="CHEBI:78442"/>
        <dbReference type="ChEBI" id="CHEBI:78494"/>
        <dbReference type="ChEBI" id="CHEBI:456215"/>
        <dbReference type="EC" id="6.1.1.4"/>
    </reaction>
</comment>
<dbReference type="HAMAP" id="MF_00049_B">
    <property type="entry name" value="Leu_tRNA_synth_B"/>
    <property type="match status" value="1"/>
</dbReference>
<keyword evidence="2 9" id="KW-0963">Cytoplasm</keyword>
<dbReference type="GO" id="GO:0002161">
    <property type="term" value="F:aminoacyl-tRNA deacylase activity"/>
    <property type="evidence" value="ECO:0007669"/>
    <property type="project" value="InterPro"/>
</dbReference>
<dbReference type="EC" id="6.1.1.4" evidence="9"/>
<dbReference type="Gene3D" id="1.10.730.10">
    <property type="entry name" value="Isoleucyl-tRNA Synthetase, Domain 1"/>
    <property type="match status" value="1"/>
</dbReference>
<comment type="similarity">
    <text evidence="1 9 10">Belongs to the class-I aminoacyl-tRNA synthetase family.</text>
</comment>
<dbReference type="PANTHER" id="PTHR43740">
    <property type="entry name" value="LEUCYL-TRNA SYNTHETASE"/>
    <property type="match status" value="1"/>
</dbReference>
<dbReference type="NCBIfam" id="TIGR00396">
    <property type="entry name" value="leuS_bact"/>
    <property type="match status" value="1"/>
</dbReference>
<dbReference type="InterPro" id="IPR002302">
    <property type="entry name" value="Leu-tRNA-ligase"/>
</dbReference>
<dbReference type="SUPFAM" id="SSF47323">
    <property type="entry name" value="Anticodon-binding domain of a subclass of class I aminoacyl-tRNA synthetases"/>
    <property type="match status" value="1"/>
</dbReference>
<evidence type="ECO:0000256" key="10">
    <source>
        <dbReference type="RuleBase" id="RU363035"/>
    </source>
</evidence>
<evidence type="ECO:0000256" key="6">
    <source>
        <dbReference type="ARBA" id="ARBA00022917"/>
    </source>
</evidence>
<keyword evidence="15" id="KW-1185">Reference proteome</keyword>
<dbReference type="SUPFAM" id="SSF52374">
    <property type="entry name" value="Nucleotidylyl transferase"/>
    <property type="match status" value="1"/>
</dbReference>
<evidence type="ECO:0000256" key="1">
    <source>
        <dbReference type="ARBA" id="ARBA00005594"/>
    </source>
</evidence>
<dbReference type="Pfam" id="PF08264">
    <property type="entry name" value="Anticodon_1"/>
    <property type="match status" value="1"/>
</dbReference>
<dbReference type="InterPro" id="IPR002300">
    <property type="entry name" value="aa-tRNA-synth_Ia"/>
</dbReference>
<dbReference type="FunFam" id="3.40.50.620:FF:000003">
    <property type="entry name" value="Leucine--tRNA ligase"/>
    <property type="match status" value="1"/>
</dbReference>
<dbReference type="GO" id="GO:0005524">
    <property type="term" value="F:ATP binding"/>
    <property type="evidence" value="ECO:0007669"/>
    <property type="project" value="UniProtKB-UniRule"/>
</dbReference>
<feature type="domain" description="Aminoacyl-tRNA synthetase class Ia" evidence="11">
    <location>
        <begin position="439"/>
        <end position="640"/>
    </location>
</feature>
<dbReference type="Gene3D" id="3.90.740.10">
    <property type="entry name" value="Valyl/Leucyl/Isoleucyl-tRNA synthetase, editing domain"/>
    <property type="match status" value="1"/>
</dbReference>
<dbReference type="SUPFAM" id="SSF50677">
    <property type="entry name" value="ValRS/IleRS/LeuRS editing domain"/>
    <property type="match status" value="1"/>
</dbReference>
<keyword evidence="5 9" id="KW-0067">ATP-binding</keyword>
<dbReference type="InterPro" id="IPR025709">
    <property type="entry name" value="Leu_tRNA-synth_edit"/>
</dbReference>
<evidence type="ECO:0000256" key="5">
    <source>
        <dbReference type="ARBA" id="ARBA00022840"/>
    </source>
</evidence>
<dbReference type="PRINTS" id="PR00985">
    <property type="entry name" value="TRNASYNTHLEU"/>
</dbReference>
<keyword evidence="3 9" id="KW-0436">Ligase</keyword>
<feature type="domain" description="Leucyl-tRNA synthetase editing" evidence="13">
    <location>
        <begin position="233"/>
        <end position="425"/>
    </location>
</feature>
<feature type="domain" description="Methionyl/Valyl/Leucyl/Isoleucyl-tRNA synthetase anticodon-binding" evidence="12">
    <location>
        <begin position="678"/>
        <end position="798"/>
    </location>
</feature>
<dbReference type="GO" id="GO:0005829">
    <property type="term" value="C:cytosol"/>
    <property type="evidence" value="ECO:0007669"/>
    <property type="project" value="TreeGrafter"/>
</dbReference>
<organism evidence="14 15">
    <name type="scientific">Leucobacter massiliensis</name>
    <dbReference type="NCBI Taxonomy" id="1686285"/>
    <lineage>
        <taxon>Bacteria</taxon>
        <taxon>Bacillati</taxon>
        <taxon>Actinomycetota</taxon>
        <taxon>Actinomycetes</taxon>
        <taxon>Micrococcales</taxon>
        <taxon>Microbacteriaceae</taxon>
        <taxon>Leucobacter</taxon>
    </lineage>
</organism>
<dbReference type="InterPro" id="IPR013155">
    <property type="entry name" value="M/V/L/I-tRNA-synth_anticd-bd"/>
</dbReference>
<comment type="subcellular location">
    <subcellularLocation>
        <location evidence="9">Cytoplasm</location>
    </subcellularLocation>
</comment>
<dbReference type="EMBL" id="MWZD01000013">
    <property type="protein sequence ID" value="PRI12253.1"/>
    <property type="molecule type" value="Genomic_DNA"/>
</dbReference>
<dbReference type="CDD" id="cd00812">
    <property type="entry name" value="LeuRS_core"/>
    <property type="match status" value="1"/>
</dbReference>
<dbReference type="FunFam" id="1.10.730.10:FF:000002">
    <property type="entry name" value="Leucine--tRNA ligase"/>
    <property type="match status" value="1"/>
</dbReference>
<dbReference type="GO" id="GO:0006429">
    <property type="term" value="P:leucyl-tRNA aminoacylation"/>
    <property type="evidence" value="ECO:0007669"/>
    <property type="project" value="UniProtKB-UniRule"/>
</dbReference>
<accession>A0A2S9QRN6</accession>
<dbReference type="InterPro" id="IPR009008">
    <property type="entry name" value="Val/Leu/Ile-tRNA-synth_edit"/>
</dbReference>
<evidence type="ECO:0000313" key="14">
    <source>
        <dbReference type="EMBL" id="PRI12253.1"/>
    </source>
</evidence>
<feature type="domain" description="Aminoacyl-tRNA synthetase class Ia" evidence="11">
    <location>
        <begin position="23"/>
        <end position="224"/>
    </location>
</feature>
<dbReference type="InterPro" id="IPR009080">
    <property type="entry name" value="tRNAsynth_Ia_anticodon-bd"/>
</dbReference>
<dbReference type="PROSITE" id="PS00178">
    <property type="entry name" value="AA_TRNA_LIGASE_I"/>
    <property type="match status" value="1"/>
</dbReference>
<dbReference type="GO" id="GO:0004823">
    <property type="term" value="F:leucine-tRNA ligase activity"/>
    <property type="evidence" value="ECO:0007669"/>
    <property type="project" value="UniProtKB-UniRule"/>
</dbReference>
<evidence type="ECO:0000256" key="3">
    <source>
        <dbReference type="ARBA" id="ARBA00022598"/>
    </source>
</evidence>
<evidence type="ECO:0000259" key="13">
    <source>
        <dbReference type="Pfam" id="PF13603"/>
    </source>
</evidence>
<evidence type="ECO:0000256" key="9">
    <source>
        <dbReference type="HAMAP-Rule" id="MF_00049"/>
    </source>
</evidence>
<dbReference type="Proteomes" id="UP000238650">
    <property type="component" value="Unassembled WGS sequence"/>
</dbReference>
<dbReference type="InterPro" id="IPR001412">
    <property type="entry name" value="aa-tRNA-synth_I_CS"/>
</dbReference>
<name>A0A2S9QRN6_9MICO</name>
<feature type="binding site" evidence="9">
    <location>
        <position position="605"/>
    </location>
    <ligand>
        <name>ATP</name>
        <dbReference type="ChEBI" id="CHEBI:30616"/>
    </ligand>
</feature>
<dbReference type="Pfam" id="PF00133">
    <property type="entry name" value="tRNA-synt_1"/>
    <property type="match status" value="2"/>
</dbReference>
<feature type="short sequence motif" description="'HIGH' region" evidence="9">
    <location>
        <begin position="52"/>
        <end position="62"/>
    </location>
</feature>
<dbReference type="Pfam" id="PF13603">
    <property type="entry name" value="tRNA-synt_1_2"/>
    <property type="match status" value="1"/>
</dbReference>
<dbReference type="Gene3D" id="3.10.20.590">
    <property type="match status" value="1"/>
</dbReference>
<dbReference type="OrthoDB" id="9810365at2"/>
<dbReference type="PANTHER" id="PTHR43740:SF2">
    <property type="entry name" value="LEUCINE--TRNA LIGASE, MITOCHONDRIAL"/>
    <property type="match status" value="1"/>
</dbReference>
<protein>
    <recommendedName>
        <fullName evidence="9">Leucine--tRNA ligase</fullName>
        <ecNumber evidence="9">6.1.1.4</ecNumber>
    </recommendedName>
    <alternativeName>
        <fullName evidence="9">Leucyl-tRNA synthetase</fullName>
        <shortName evidence="9">LeuRS</shortName>
    </alternativeName>
</protein>
<comment type="caution">
    <text evidence="14">The sequence shown here is derived from an EMBL/GenBank/DDBJ whole genome shotgun (WGS) entry which is preliminary data.</text>
</comment>
<dbReference type="RefSeq" id="WP_105804562.1">
    <property type="nucleotide sequence ID" value="NZ_MWZD01000013.1"/>
</dbReference>
<evidence type="ECO:0000256" key="4">
    <source>
        <dbReference type="ARBA" id="ARBA00022741"/>
    </source>
</evidence>
<evidence type="ECO:0000256" key="8">
    <source>
        <dbReference type="ARBA" id="ARBA00047469"/>
    </source>
</evidence>
<keyword evidence="6 9" id="KW-0648">Protein biosynthesis</keyword>
<evidence type="ECO:0000313" key="15">
    <source>
        <dbReference type="Proteomes" id="UP000238650"/>
    </source>
</evidence>
<proteinExistence type="inferred from homology"/>
<evidence type="ECO:0000259" key="12">
    <source>
        <dbReference type="Pfam" id="PF08264"/>
    </source>
</evidence>
<evidence type="ECO:0000256" key="2">
    <source>
        <dbReference type="ARBA" id="ARBA00022490"/>
    </source>
</evidence>
<dbReference type="AlphaFoldDB" id="A0A2S9QRN6"/>
<evidence type="ECO:0000256" key="7">
    <source>
        <dbReference type="ARBA" id="ARBA00023146"/>
    </source>
</evidence>
<dbReference type="InterPro" id="IPR014729">
    <property type="entry name" value="Rossmann-like_a/b/a_fold"/>
</dbReference>
<dbReference type="Gene3D" id="3.40.50.620">
    <property type="entry name" value="HUPs"/>
    <property type="match status" value="2"/>
</dbReference>
<evidence type="ECO:0000259" key="11">
    <source>
        <dbReference type="Pfam" id="PF00133"/>
    </source>
</evidence>
<gene>
    <name evidence="9" type="primary">leuS</name>
    <name evidence="14" type="ORF">B4915_04185</name>
</gene>
<keyword evidence="4 9" id="KW-0547">Nucleotide-binding</keyword>
<reference evidence="14 15" key="1">
    <citation type="journal article" date="2017" name="New Microbes New Infect">
        <title>Genome sequence of 'Leucobacter massiliensis' sp. nov. isolated from human pharynx after travel to the 2014 Hajj.</title>
        <authorList>
            <person name="Leangapichart T."/>
            <person name="Gautret P."/>
            <person name="Nguyen T.T."/>
            <person name="Armstrong N."/>
            <person name="Rolain J.M."/>
        </authorList>
    </citation>
    <scope>NUCLEOTIDE SEQUENCE [LARGE SCALE GENOMIC DNA]</scope>
    <source>
        <strain evidence="14 15">122RC15</strain>
    </source>
</reference>
<feature type="short sequence motif" description="'KMSKS' region" evidence="9">
    <location>
        <begin position="602"/>
        <end position="606"/>
    </location>
</feature>